<keyword evidence="2" id="KW-0833">Ubl conjugation pathway</keyword>
<feature type="compositionally biased region" description="Polar residues" evidence="3">
    <location>
        <begin position="16"/>
        <end position="28"/>
    </location>
</feature>
<reference evidence="5" key="2">
    <citation type="submission" date="2020-05" db="UniProtKB">
        <authorList>
            <consortium name="EnsemblMetazoa"/>
        </authorList>
    </citation>
    <scope>IDENTIFICATION</scope>
    <source>
        <strain evidence="5">IAEA</strain>
    </source>
</reference>
<proteinExistence type="predicted"/>
<protein>
    <submittedName>
        <fullName evidence="5">UBIQUITIN_CONJUGAT_2 domain-containing protein</fullName>
    </submittedName>
</protein>
<reference evidence="6" key="1">
    <citation type="submission" date="2014-03" db="EMBL/GenBank/DDBJ databases">
        <authorList>
            <person name="Aksoy S."/>
            <person name="Warren W."/>
            <person name="Wilson R.K."/>
        </authorList>
    </citation>
    <scope>NUCLEOTIDE SEQUENCE [LARGE SCALE GENOMIC DNA]</scope>
    <source>
        <strain evidence="6">IAEA</strain>
    </source>
</reference>
<dbReference type="SMART" id="SM00212">
    <property type="entry name" value="UBCc"/>
    <property type="match status" value="1"/>
</dbReference>
<feature type="region of interest" description="Disordered" evidence="3">
    <location>
        <begin position="1"/>
        <end position="28"/>
    </location>
</feature>
<dbReference type="PROSITE" id="PS50127">
    <property type="entry name" value="UBC_2"/>
    <property type="match status" value="1"/>
</dbReference>
<dbReference type="VEuPathDB" id="VectorBase:GBRI030228"/>
<evidence type="ECO:0000256" key="2">
    <source>
        <dbReference type="ARBA" id="ARBA00022786"/>
    </source>
</evidence>
<evidence type="ECO:0000259" key="4">
    <source>
        <dbReference type="PROSITE" id="PS50127"/>
    </source>
</evidence>
<dbReference type="Proteomes" id="UP000091820">
    <property type="component" value="Unassembled WGS sequence"/>
</dbReference>
<dbReference type="STRING" id="37001.A0A1A9WSA4"/>
<dbReference type="EnsemblMetazoa" id="GBRI030228-RA">
    <property type="protein sequence ID" value="GBRI030228-PA"/>
    <property type="gene ID" value="GBRI030228"/>
</dbReference>
<dbReference type="InterPro" id="IPR057733">
    <property type="entry name" value="UBE2O-like_SH3-B"/>
</dbReference>
<keyword evidence="6" id="KW-1185">Reference proteome</keyword>
<dbReference type="Pfam" id="PF23046">
    <property type="entry name" value="tSH3-B_UBE2O"/>
    <property type="match status" value="1"/>
</dbReference>
<sequence length="1537" mass="174838">MDTASIFKESKRADSNVISNENESEKCSQQTNQIANRESKGHQLGAISKKISNVQAQSTTSTNSSVGTQYICDDEVFRLGKNENELEKCSQQINQTVNRELKGHQLGAISKKISNVQGQSTTSTNSSVGTKYICDDEVFRLGKNGRVKFGLVLETSELYSDEDDEEFEKPLVNEELRVIWYPKGKKVIVKDNSVGLVARNLMPGEIVRRTFPGKFTHSGYCSNVHKWADVRVLGTKYVIKNIDAERLRLISPWQNDNLVCLGSWMGIIEDVEERAILRTSSGSRVEMNPDDFRAFKDIHSPFLQCADVFYPGNVIFGSLPPLQYIKILTPDIPLHTHKKGKSIPHKFIVENVYTDTVWVRWQCKVFPEEPDLEQIAILSTTTSVSGESLKRLKILNSFEPCMLQINDRNYLTYSSDDTIMKKSEWHKKQSEKFKAIVIQQRNEGCANDTIRSKSLTKSGCIAPQGVSNHHHHYEKSKKKVIRYLDKLKKLSFKCKERAHKNKGKMNRDQDESENNEWILKMENISTDKNSCSDALDQKSKIIKENLEKVVINANCKYNCSVKREIFNEEILCESMPRKYSDEKEEEGHTCSDQYLNDSNTSKPMPTCSSSSSPNSLKCYSSQLFKKKSRQYFRKPLLHKNVTKSKPKVGDELVVELLLVYSTATVVWQDGTTEYDIPSTELYPINNAFPTNEFFPGDFVISGKEEGNLSLRDYGVIQKVDHIGRIADVKWFTIYASPDDPNPTYKGDSVVSAYDLRNHPNFQYRPGTMVIRVANFISEEAKRTTGKIIDKCSDGRVKVHWDDGFLGTCWPQELFAVDKCDFAADVCAQCVQHSWETESVISECSGGDNNYVKVASTESQILTYIEQVRIRVCRLEEIFNINSCLRNSEIMKKLLKVYRGCRCMDRLLKTNFFHKDDFKTFVERARKEENYTFKQHNAAQHNAAMAMNNAHKSQSKQALESSVSKEFSPHIFFDISSTQMKTFSHTSSDATPVDVSLPSRRRCSPSLTQLKTKKVEDIPSQESKECGVENKKNEAKTVTLSIAENNVVINKEETSLSKSNQSNAEKNELLNSSVKVYEKTTLSATATDSSSRTSFCYFLNNELENAWPISSTHITNAETKYFLVKIIEDLQSACSSASEINEDEAPDLACVHLCSLLKEQFVQFIELIKEKKFKYDYSTISNVFSNIVIEIEDLTNAAIGQIEQLEGKKDFGMHLLPVEKATQTSNSPKLPRNSKVAYIPSETTVTTCKAPSECFQILPAAPKSHRYYSTIFPPTNTQQYYKAIQREHRMLSSLPTGVWVRGFEDRMDLLCVMIEGPEKTPYEDGVFLFDFQMGSDYPKSPPECHYISYCKDRLSPNLYEGGKVCVSLLGTWLGKDTETWGPNSTTWQVILSIQALILVDEPYFNEPGYEKQKGTSYGVEKSRVYNEMVIIKLVQSATKQLQNPPDIFSEEIFNHFKKRGSKMYERLKRWVKYSLKSSNESTEYVLESSFNVNGSDRINLPEFALLPASRGFCLTLNALLENFKQKLNSLNNNNTNNT</sequence>
<evidence type="ECO:0000256" key="3">
    <source>
        <dbReference type="SAM" id="MobiDB-lite"/>
    </source>
</evidence>
<evidence type="ECO:0000313" key="6">
    <source>
        <dbReference type="Proteomes" id="UP000091820"/>
    </source>
</evidence>
<dbReference type="Pfam" id="PF23043">
    <property type="entry name" value="SH3-B_UBE2O"/>
    <property type="match status" value="1"/>
</dbReference>
<dbReference type="SUPFAM" id="SSF54495">
    <property type="entry name" value="UBC-like"/>
    <property type="match status" value="1"/>
</dbReference>
<dbReference type="Pfam" id="PF23044">
    <property type="entry name" value="SH3-C_UBE2O"/>
    <property type="match status" value="1"/>
</dbReference>
<dbReference type="Pfam" id="PF00179">
    <property type="entry name" value="UQ_con"/>
    <property type="match status" value="1"/>
</dbReference>
<dbReference type="InterPro" id="IPR057734">
    <property type="entry name" value="UBE2O-like_SH3-C"/>
</dbReference>
<feature type="domain" description="UBC core" evidence="4">
    <location>
        <begin position="1278"/>
        <end position="1437"/>
    </location>
</feature>
<evidence type="ECO:0000313" key="5">
    <source>
        <dbReference type="EnsemblMetazoa" id="GBRI030228-PA"/>
    </source>
</evidence>
<dbReference type="InterPro" id="IPR000608">
    <property type="entry name" value="UBC"/>
</dbReference>
<dbReference type="GO" id="GO:0061631">
    <property type="term" value="F:ubiquitin conjugating enzyme activity"/>
    <property type="evidence" value="ECO:0007669"/>
    <property type="project" value="TreeGrafter"/>
</dbReference>
<dbReference type="PANTHER" id="PTHR46116">
    <property type="entry name" value="(E3-INDEPENDENT) E2 UBIQUITIN-CONJUGATING ENZYME"/>
    <property type="match status" value="1"/>
</dbReference>
<accession>A0A1A9WSA4</accession>
<dbReference type="CDD" id="cd23837">
    <property type="entry name" value="UBCc_UBE2O"/>
    <property type="match status" value="1"/>
</dbReference>
<dbReference type="Gene3D" id="3.10.110.10">
    <property type="entry name" value="Ubiquitin Conjugating Enzyme"/>
    <property type="match status" value="1"/>
</dbReference>
<organism evidence="5 6">
    <name type="scientific">Glossina brevipalpis</name>
    <dbReference type="NCBI Taxonomy" id="37001"/>
    <lineage>
        <taxon>Eukaryota</taxon>
        <taxon>Metazoa</taxon>
        <taxon>Ecdysozoa</taxon>
        <taxon>Arthropoda</taxon>
        <taxon>Hexapoda</taxon>
        <taxon>Insecta</taxon>
        <taxon>Pterygota</taxon>
        <taxon>Neoptera</taxon>
        <taxon>Endopterygota</taxon>
        <taxon>Diptera</taxon>
        <taxon>Brachycera</taxon>
        <taxon>Muscomorpha</taxon>
        <taxon>Hippoboscoidea</taxon>
        <taxon>Glossinidae</taxon>
        <taxon>Glossina</taxon>
    </lineage>
</organism>
<dbReference type="PANTHER" id="PTHR46116:SF15">
    <property type="entry name" value="(E3-INDEPENDENT) E2 UBIQUITIN-CONJUGATING ENZYME"/>
    <property type="match status" value="1"/>
</dbReference>
<name>A0A1A9WSA4_9MUSC</name>
<keyword evidence="1" id="KW-0808">Transferase</keyword>
<evidence type="ECO:0000256" key="1">
    <source>
        <dbReference type="ARBA" id="ARBA00022679"/>
    </source>
</evidence>
<dbReference type="InterPro" id="IPR016135">
    <property type="entry name" value="UBQ-conjugating_enzyme/RWD"/>
</dbReference>
<dbReference type="InterPro" id="IPR057735">
    <property type="entry name" value="UBE2O-like_tSH3-B"/>
</dbReference>
<dbReference type="FunFam" id="3.10.110.10:FF:000136">
    <property type="entry name" value="Predicted protein"/>
    <property type="match status" value="1"/>
</dbReference>